<keyword evidence="2" id="KW-0808">Transferase</keyword>
<proteinExistence type="predicted"/>
<organism evidence="2 3">
    <name type="scientific">Candidatus Kaiserbacteria bacterium RIFCSPHIGHO2_12_FULL_53_13</name>
    <dbReference type="NCBI Taxonomy" id="1798502"/>
    <lineage>
        <taxon>Bacteria</taxon>
        <taxon>Candidatus Kaiseribacteriota</taxon>
    </lineage>
</organism>
<dbReference type="Pfam" id="PF13302">
    <property type="entry name" value="Acetyltransf_3"/>
    <property type="match status" value="1"/>
</dbReference>
<dbReference type="InterPro" id="IPR016181">
    <property type="entry name" value="Acyl_CoA_acyltransferase"/>
</dbReference>
<dbReference type="Proteomes" id="UP000176689">
    <property type="component" value="Unassembled WGS sequence"/>
</dbReference>
<gene>
    <name evidence="2" type="ORF">A3F27_01630</name>
</gene>
<evidence type="ECO:0000313" key="3">
    <source>
        <dbReference type="Proteomes" id="UP000176689"/>
    </source>
</evidence>
<feature type="domain" description="N-acetyltransferase" evidence="1">
    <location>
        <begin position="11"/>
        <end position="172"/>
    </location>
</feature>
<accession>A0A1F6E695</accession>
<evidence type="ECO:0000313" key="2">
    <source>
        <dbReference type="EMBL" id="OGG69225.1"/>
    </source>
</evidence>
<name>A0A1F6E695_9BACT</name>
<dbReference type="PROSITE" id="PS51186">
    <property type="entry name" value="GNAT"/>
    <property type="match status" value="1"/>
</dbReference>
<dbReference type="SUPFAM" id="SSF55729">
    <property type="entry name" value="Acyl-CoA N-acyltransferases (Nat)"/>
    <property type="match status" value="1"/>
</dbReference>
<reference evidence="2 3" key="1">
    <citation type="journal article" date="2016" name="Nat. Commun.">
        <title>Thousands of microbial genomes shed light on interconnected biogeochemical processes in an aquifer system.</title>
        <authorList>
            <person name="Anantharaman K."/>
            <person name="Brown C.T."/>
            <person name="Hug L.A."/>
            <person name="Sharon I."/>
            <person name="Castelle C.J."/>
            <person name="Probst A.J."/>
            <person name="Thomas B.C."/>
            <person name="Singh A."/>
            <person name="Wilkins M.J."/>
            <person name="Karaoz U."/>
            <person name="Brodie E.L."/>
            <person name="Williams K.H."/>
            <person name="Hubbard S.S."/>
            <person name="Banfield J.F."/>
        </authorList>
    </citation>
    <scope>NUCLEOTIDE SEQUENCE [LARGE SCALE GENOMIC DNA]</scope>
</reference>
<dbReference type="PANTHER" id="PTHR43415:SF3">
    <property type="entry name" value="GNAT-FAMILY ACETYLTRANSFERASE"/>
    <property type="match status" value="1"/>
</dbReference>
<protein>
    <submittedName>
        <fullName evidence="2">GNAT family N-acetyltransferase</fullName>
    </submittedName>
</protein>
<dbReference type="EMBL" id="MFLP01000035">
    <property type="protein sequence ID" value="OGG69225.1"/>
    <property type="molecule type" value="Genomic_DNA"/>
</dbReference>
<sequence length="182" mass="20975">MKNPFLVGEKIYLRTITESDLNENYREWFNDEEVCRYNSHHRFPNYDENMRDYYETTIKSRANLILAICDKETDAHIGNIALENIDTLNKSAEFAIVIGDKSYWGRGAGKEAGRLILEHGFEELNLHRIYCGTQDGNTGMQKLAVSLGMKEEGRRREAMYKNGAYTDIVEFGLLRKDFGTGD</sequence>
<dbReference type="AlphaFoldDB" id="A0A1F6E695"/>
<dbReference type="GO" id="GO:0016747">
    <property type="term" value="F:acyltransferase activity, transferring groups other than amino-acyl groups"/>
    <property type="evidence" value="ECO:0007669"/>
    <property type="project" value="InterPro"/>
</dbReference>
<comment type="caution">
    <text evidence="2">The sequence shown here is derived from an EMBL/GenBank/DDBJ whole genome shotgun (WGS) entry which is preliminary data.</text>
</comment>
<evidence type="ECO:0000259" key="1">
    <source>
        <dbReference type="PROSITE" id="PS51186"/>
    </source>
</evidence>
<dbReference type="Gene3D" id="3.40.630.30">
    <property type="match status" value="1"/>
</dbReference>
<dbReference type="PANTHER" id="PTHR43415">
    <property type="entry name" value="SPERMIDINE N(1)-ACETYLTRANSFERASE"/>
    <property type="match status" value="1"/>
</dbReference>
<dbReference type="InterPro" id="IPR000182">
    <property type="entry name" value="GNAT_dom"/>
</dbReference>